<accession>A0ABY7XHH8</accession>
<dbReference type="RefSeq" id="WP_238546453.1">
    <property type="nucleotide sequence ID" value="NZ_CP118109.1"/>
</dbReference>
<keyword evidence="1" id="KW-0378">Hydrolase</keyword>
<keyword evidence="5" id="KW-1185">Reference proteome</keyword>
<dbReference type="GO" id="GO:0004386">
    <property type="term" value="F:helicase activity"/>
    <property type="evidence" value="ECO:0007669"/>
    <property type="project" value="UniProtKB-KW"/>
</dbReference>
<dbReference type="EMBL" id="CP118109">
    <property type="protein sequence ID" value="WDI05252.1"/>
    <property type="molecule type" value="Genomic_DNA"/>
</dbReference>
<evidence type="ECO:0000259" key="2">
    <source>
        <dbReference type="PROSITE" id="PS51192"/>
    </source>
</evidence>
<geneLocation type="plasmid" evidence="4 5">
    <name>unnamed1</name>
</geneLocation>
<evidence type="ECO:0000259" key="3">
    <source>
        <dbReference type="PROSITE" id="PS51194"/>
    </source>
</evidence>
<dbReference type="Pfam" id="PF00271">
    <property type="entry name" value="Helicase_C"/>
    <property type="match status" value="1"/>
</dbReference>
<keyword evidence="4" id="KW-0347">Helicase</keyword>
<dbReference type="Proteomes" id="UP001221519">
    <property type="component" value="Plasmid unnamed1"/>
</dbReference>
<dbReference type="Pfam" id="PF00176">
    <property type="entry name" value="SNF2-rel_dom"/>
    <property type="match status" value="1"/>
</dbReference>
<gene>
    <name evidence="4" type="ORF">PUW25_25665</name>
</gene>
<dbReference type="SMART" id="SM00490">
    <property type="entry name" value="HELICc"/>
    <property type="match status" value="1"/>
</dbReference>
<dbReference type="InterPro" id="IPR000330">
    <property type="entry name" value="SNF2_N"/>
</dbReference>
<dbReference type="PROSITE" id="PS51192">
    <property type="entry name" value="HELICASE_ATP_BIND_1"/>
    <property type="match status" value="1"/>
</dbReference>
<dbReference type="PANTHER" id="PTHR45766:SF6">
    <property type="entry name" value="SWI_SNF-RELATED MATRIX-ASSOCIATED ACTIN-DEPENDENT REGULATOR OF CHROMATIN SUBFAMILY A-LIKE PROTEIN 1"/>
    <property type="match status" value="1"/>
</dbReference>
<dbReference type="InterPro" id="IPR001650">
    <property type="entry name" value="Helicase_C-like"/>
</dbReference>
<dbReference type="Gene3D" id="3.40.50.300">
    <property type="entry name" value="P-loop containing nucleotide triphosphate hydrolases"/>
    <property type="match status" value="1"/>
</dbReference>
<dbReference type="InterPro" id="IPR038718">
    <property type="entry name" value="SNF2-like_sf"/>
</dbReference>
<name>A0ABY7XHH8_9BACL</name>
<protein>
    <submittedName>
        <fullName evidence="4">DEAD/DEAH box helicase</fullName>
    </submittedName>
</protein>
<proteinExistence type="predicted"/>
<dbReference type="SUPFAM" id="SSF52540">
    <property type="entry name" value="P-loop containing nucleoside triphosphate hydrolases"/>
    <property type="match status" value="2"/>
</dbReference>
<evidence type="ECO:0000313" key="4">
    <source>
        <dbReference type="EMBL" id="WDI05252.1"/>
    </source>
</evidence>
<dbReference type="InterPro" id="IPR014001">
    <property type="entry name" value="Helicase_ATP-bd"/>
</dbReference>
<evidence type="ECO:0000313" key="5">
    <source>
        <dbReference type="Proteomes" id="UP001221519"/>
    </source>
</evidence>
<keyword evidence="4" id="KW-0547">Nucleotide-binding</keyword>
<dbReference type="SMART" id="SM00487">
    <property type="entry name" value="DEXDc"/>
    <property type="match status" value="1"/>
</dbReference>
<dbReference type="InterPro" id="IPR027417">
    <property type="entry name" value="P-loop_NTPase"/>
</dbReference>
<dbReference type="PANTHER" id="PTHR45766">
    <property type="entry name" value="DNA ANNEALING HELICASE AND ENDONUCLEASE ZRANB3 FAMILY MEMBER"/>
    <property type="match status" value="1"/>
</dbReference>
<reference evidence="4 5" key="1">
    <citation type="submission" date="2023-02" db="EMBL/GenBank/DDBJ databases">
        <title>Pathogen: clinical or host-associated sample.</title>
        <authorList>
            <person name="Hergert J."/>
            <person name="Casey R."/>
            <person name="Wagner J."/>
            <person name="Young E.L."/>
            <person name="Oakeson K.F."/>
        </authorList>
    </citation>
    <scope>NUCLEOTIDE SEQUENCE [LARGE SCALE GENOMIC DNA]</scope>
    <source>
        <strain evidence="4 5">2022CK-00829</strain>
        <plasmid evidence="4 5">unnamed1</plasmid>
    </source>
</reference>
<dbReference type="InterPro" id="IPR049730">
    <property type="entry name" value="SNF2/RAD54-like_C"/>
</dbReference>
<dbReference type="Gene3D" id="3.40.50.10810">
    <property type="entry name" value="Tandem AAA-ATPase domain"/>
    <property type="match status" value="1"/>
</dbReference>
<feature type="domain" description="Helicase ATP-binding" evidence="2">
    <location>
        <begin position="106"/>
        <end position="280"/>
    </location>
</feature>
<organism evidence="4 5">
    <name type="scientific">Paenibacillus urinalis</name>
    <dbReference type="NCBI Taxonomy" id="521520"/>
    <lineage>
        <taxon>Bacteria</taxon>
        <taxon>Bacillati</taxon>
        <taxon>Bacillota</taxon>
        <taxon>Bacilli</taxon>
        <taxon>Bacillales</taxon>
        <taxon>Paenibacillaceae</taxon>
        <taxon>Paenibacillus</taxon>
    </lineage>
</organism>
<sequence>MRSQYDNVYIKILDNIDTFEYTLSRVRSLPGRAFNMETGEWMISRDNVGALLFNFNNQIIWMTPLNEIVAGLDIYDEIVQKHLQWESETEFKKFKLLLYPYQKVGANFLLDRGSAAVFDGCGLGKTPQLIGAFEKIFERGGKRGLIVTLNSLKRQWAKEIEKFTGKPAIPVTGTSKQREKLIRGFASHKKTQYLVINYEILRDEKLRKLITSIPFDAVGLDEAQKIKNGVTDTFLDLKPSQIASATYELKYIPHRFIATATPMQGKAEEVWSLFYFVNEHILGDWYAFRERYCEYSKRYGITGYKELGELYYRIAPYFIRRTKENPEVQQQLPKVTDDPIFLDMTDKQAQLHDYLLDKYMEVKETAKKISSSPDQYHFIAGKSMSKEEAKEYYDALAQGYQIFMLSACDSPQLLTMSDSSMAQGILKDISLSEKDLKSPKVDHIVQFYEQMLYDEPKSKVVIFTQFARMAELIHSKLKQSVVFHGKMNDNAKEFAKEQFVNNPNIKAIVCTDAGSTGLNLQVANYMIHADLPWDPTLVEQRNGRIDRTGNKFSNINIYYLIMNNGYDEHLLNILERKSSMANTVIDGGKSTASSKNISKLAMENMIKERKKSSQGLVTVGG</sequence>
<evidence type="ECO:0000256" key="1">
    <source>
        <dbReference type="ARBA" id="ARBA00022801"/>
    </source>
</evidence>
<keyword evidence="4" id="KW-0067">ATP-binding</keyword>
<feature type="domain" description="Helicase C-terminal" evidence="3">
    <location>
        <begin position="443"/>
        <end position="606"/>
    </location>
</feature>
<dbReference type="PROSITE" id="PS51194">
    <property type="entry name" value="HELICASE_CTER"/>
    <property type="match status" value="1"/>
</dbReference>
<keyword evidence="4" id="KW-0614">Plasmid</keyword>
<dbReference type="CDD" id="cd18793">
    <property type="entry name" value="SF2_C_SNF"/>
    <property type="match status" value="1"/>
</dbReference>